<proteinExistence type="predicted"/>
<reference evidence="2" key="1">
    <citation type="submission" date="2021-05" db="EMBL/GenBank/DDBJ databases">
        <authorList>
            <person name="Kupczok A."/>
            <person name="Weidenbach K."/>
            <person name="Wolf S."/>
            <person name="Fischer M.A."/>
            <person name="Kern T."/>
            <person name="Reetz J."/>
            <person name="Urbanska N."/>
            <person name="Kunzel S."/>
            <person name="Schmitz R.A."/>
            <person name="Rother M."/>
        </authorList>
    </citation>
    <scope>NUCLEOTIDE SEQUENCE [LARGE SCALE GENOMIC DNA]</scope>
</reference>
<keyword evidence="2" id="KW-1185">Reference proteome</keyword>
<dbReference type="Proteomes" id="UP000827556">
    <property type="component" value="Segment"/>
</dbReference>
<sequence length="60" mass="6630">MTRLDSISTRDLVAELATREGVTRHLVGVEDLYYLRVRSGQGDTHTTFDLGPATILVVVD</sequence>
<evidence type="ECO:0000313" key="1">
    <source>
        <dbReference type="EMBL" id="QXM18659.1"/>
    </source>
</evidence>
<name>A0AA48X506_9CAUD</name>
<accession>A0AA48X506</accession>
<organism evidence="1 2">
    <name type="scientific">Methanoculleus virus Blf4</name>
    <dbReference type="NCBI Taxonomy" id="3070925"/>
    <lineage>
        <taxon>Viruses</taxon>
        <taxon>Duplodnaviria</taxon>
        <taxon>Heunggongvirae</taxon>
        <taxon>Uroviricota</taxon>
        <taxon>Caudoviricetes</taxon>
        <taxon>Pungoviridae</taxon>
        <taxon>Flagovirus</taxon>
        <taxon>Flagovirus limi</taxon>
    </lineage>
</organism>
<dbReference type="EMBL" id="MZ171369">
    <property type="protein sequence ID" value="QXM18659.1"/>
    <property type="molecule type" value="Genomic_DNA"/>
</dbReference>
<protein>
    <submittedName>
        <fullName evidence="1">Uncharacterized protein</fullName>
    </submittedName>
</protein>
<evidence type="ECO:0000313" key="2">
    <source>
        <dbReference type="Proteomes" id="UP000827556"/>
    </source>
</evidence>